<gene>
    <name evidence="3" type="ordered locus">Ndas_5515</name>
</gene>
<keyword evidence="4" id="KW-1185">Reference proteome</keyword>
<proteinExistence type="predicted"/>
<evidence type="ECO:0000313" key="4">
    <source>
        <dbReference type="Proteomes" id="UP000002219"/>
    </source>
</evidence>
<reference evidence="3 4" key="1">
    <citation type="journal article" date="2010" name="Stand. Genomic Sci.">
        <title>Complete genome sequence of Nocardiopsis dassonvillei type strain (IMRU 509).</title>
        <authorList>
            <person name="Sun H."/>
            <person name="Lapidus A."/>
            <person name="Nolan M."/>
            <person name="Lucas S."/>
            <person name="Del Rio T.G."/>
            <person name="Tice H."/>
            <person name="Cheng J.F."/>
            <person name="Tapia R."/>
            <person name="Han C."/>
            <person name="Goodwin L."/>
            <person name="Pitluck S."/>
            <person name="Pagani I."/>
            <person name="Ivanova N."/>
            <person name="Mavromatis K."/>
            <person name="Mikhailova N."/>
            <person name="Pati A."/>
            <person name="Chen A."/>
            <person name="Palaniappan K."/>
            <person name="Land M."/>
            <person name="Hauser L."/>
            <person name="Chang Y.J."/>
            <person name="Jeffries C.D."/>
            <person name="Djao O.D."/>
            <person name="Rohde M."/>
            <person name="Sikorski J."/>
            <person name="Goker M."/>
            <person name="Woyke T."/>
            <person name="Bristow J."/>
            <person name="Eisen J.A."/>
            <person name="Markowitz V."/>
            <person name="Hugenholtz P."/>
            <person name="Kyrpides N.C."/>
            <person name="Klenk H.P."/>
        </authorList>
    </citation>
    <scope>NUCLEOTIDE SEQUENCE [LARGE SCALE GENOMIC DNA]</scope>
    <source>
        <strain evidence="4">ATCC 23218 / DSM 43111 / CIP 107115 / JCM 7437 / KCTC 9190 / NBRC 14626 / NCTC 10488 / NRRL B-5397 / IMRU 509</strain>
        <plasmid evidence="4">Chromosome 2</plasmid>
    </source>
</reference>
<protein>
    <submittedName>
        <fullName evidence="3">Uncharacterized protein</fullName>
    </submittedName>
</protein>
<dbReference type="RefSeq" id="WP_013156501.1">
    <property type="nucleotide sequence ID" value="NC_014211.1"/>
</dbReference>
<evidence type="ECO:0000256" key="2">
    <source>
        <dbReference type="SAM" id="MobiDB-lite"/>
    </source>
</evidence>
<feature type="compositionally biased region" description="Basic residues" evidence="2">
    <location>
        <begin position="236"/>
        <end position="248"/>
    </location>
</feature>
<name>D7B9N6_NOCDD</name>
<feature type="coiled-coil region" evidence="1">
    <location>
        <begin position="38"/>
        <end position="72"/>
    </location>
</feature>
<dbReference type="KEGG" id="nda:Ndas_5515"/>
<organism evidence="3 4">
    <name type="scientific">Nocardiopsis dassonvillei (strain ATCC 23218 / DSM 43111 / CIP 107115 / JCM 7437 / KCTC 9190 / NBRC 14626 / NCTC 10488 / NRRL B-5397 / IMRU 509)</name>
    <name type="common">Actinomadura dassonvillei</name>
    <dbReference type="NCBI Taxonomy" id="446468"/>
    <lineage>
        <taxon>Bacteria</taxon>
        <taxon>Bacillati</taxon>
        <taxon>Actinomycetota</taxon>
        <taxon>Actinomycetes</taxon>
        <taxon>Streptosporangiales</taxon>
        <taxon>Nocardiopsidaceae</taxon>
        <taxon>Nocardiopsis</taxon>
    </lineage>
</organism>
<dbReference type="Proteomes" id="UP000002219">
    <property type="component" value="Chromosome 2"/>
</dbReference>
<evidence type="ECO:0000313" key="3">
    <source>
        <dbReference type="EMBL" id="ADH70894.1"/>
    </source>
</evidence>
<dbReference type="EMBL" id="CP002041">
    <property type="protein sequence ID" value="ADH70894.1"/>
    <property type="molecule type" value="Genomic_DNA"/>
</dbReference>
<dbReference type="HOGENOM" id="CLU_1119265_0_0_11"/>
<dbReference type="GeneID" id="91487732"/>
<keyword evidence="1" id="KW-0175">Coiled coil</keyword>
<accession>D7B9N6</accession>
<evidence type="ECO:0000256" key="1">
    <source>
        <dbReference type="SAM" id="Coils"/>
    </source>
</evidence>
<geneLocation type="plasmid" evidence="4">
    <name>pNDAS01</name>
</geneLocation>
<sequence length="248" mass="27029">MIAAGAVLGSLLVTASLMFRRSLAKARRGGRAHVEHVRAEAERIRTAANQRLREAETALPRLRVEAEGARRAGTLHRDAEDLLTRQSAANETARRAAQSFNTALDRHRELLRSLGEAGLLRDTGEGPTIDTGRLRPAARETGASLGRHLQELEWYRVNGQKDGISGPLNTPAFTEEQAASLGGRLDRAGRVDEERIRELTRKAASGHDLLAQAPGNLAEAVRERKGLSQRIDAARVRRTGGRAPGRKL</sequence>
<feature type="region of interest" description="Disordered" evidence="2">
    <location>
        <begin position="222"/>
        <end position="248"/>
    </location>
</feature>
<dbReference type="STRING" id="446468.Ndas_5515"/>
<dbReference type="AlphaFoldDB" id="D7B9N6"/>